<comment type="caution">
    <text evidence="6">The sequence shown here is derived from an EMBL/GenBank/DDBJ whole genome shotgun (WGS) entry which is preliminary data.</text>
</comment>
<feature type="domain" description="SWIM-type" evidence="5">
    <location>
        <begin position="378"/>
        <end position="410"/>
    </location>
</feature>
<dbReference type="EMBL" id="JBANAX010000735">
    <property type="protein sequence ID" value="KAL1195103.1"/>
    <property type="molecule type" value="Genomic_DNA"/>
</dbReference>
<protein>
    <submittedName>
        <fullName evidence="6">Protein FAR1-RELATED SEQUENCE 5</fullName>
    </submittedName>
</protein>
<accession>A0ABD0ZKA5</accession>
<dbReference type="InterPro" id="IPR007527">
    <property type="entry name" value="Znf_SWIM"/>
</dbReference>
<evidence type="ECO:0000256" key="3">
    <source>
        <dbReference type="ARBA" id="ARBA00022833"/>
    </source>
</evidence>
<gene>
    <name evidence="6" type="ORF">V5N11_008865</name>
</gene>
<evidence type="ECO:0000256" key="1">
    <source>
        <dbReference type="ARBA" id="ARBA00022723"/>
    </source>
</evidence>
<dbReference type="Pfam" id="PF10551">
    <property type="entry name" value="MULE"/>
    <property type="match status" value="1"/>
</dbReference>
<dbReference type="Proteomes" id="UP001558713">
    <property type="component" value="Unassembled WGS sequence"/>
</dbReference>
<evidence type="ECO:0000256" key="4">
    <source>
        <dbReference type="PROSITE-ProRule" id="PRU00325"/>
    </source>
</evidence>
<proteinExistence type="predicted"/>
<keyword evidence="2 4" id="KW-0863">Zinc-finger</keyword>
<keyword evidence="7" id="KW-1185">Reference proteome</keyword>
<organism evidence="6 7">
    <name type="scientific">Cardamine amara subsp. amara</name>
    <dbReference type="NCBI Taxonomy" id="228776"/>
    <lineage>
        <taxon>Eukaryota</taxon>
        <taxon>Viridiplantae</taxon>
        <taxon>Streptophyta</taxon>
        <taxon>Embryophyta</taxon>
        <taxon>Tracheophyta</taxon>
        <taxon>Spermatophyta</taxon>
        <taxon>Magnoliopsida</taxon>
        <taxon>eudicotyledons</taxon>
        <taxon>Gunneridae</taxon>
        <taxon>Pentapetalae</taxon>
        <taxon>rosids</taxon>
        <taxon>malvids</taxon>
        <taxon>Brassicales</taxon>
        <taxon>Brassicaceae</taxon>
        <taxon>Cardamineae</taxon>
        <taxon>Cardamine</taxon>
    </lineage>
</organism>
<evidence type="ECO:0000313" key="7">
    <source>
        <dbReference type="Proteomes" id="UP001558713"/>
    </source>
</evidence>
<dbReference type="GO" id="GO:0008270">
    <property type="term" value="F:zinc ion binding"/>
    <property type="evidence" value="ECO:0007669"/>
    <property type="project" value="UniProtKB-KW"/>
</dbReference>
<keyword evidence="1" id="KW-0479">Metal-binding</keyword>
<keyword evidence="3" id="KW-0862">Zinc</keyword>
<dbReference type="PANTHER" id="PTHR31973:SF113">
    <property type="entry name" value="PROTEIN FAR1-RELATED SEQUENCE 5-LIKE"/>
    <property type="match status" value="1"/>
</dbReference>
<evidence type="ECO:0000259" key="5">
    <source>
        <dbReference type="PROSITE" id="PS50966"/>
    </source>
</evidence>
<name>A0ABD0ZKA5_CARAN</name>
<evidence type="ECO:0000256" key="2">
    <source>
        <dbReference type="ARBA" id="ARBA00022771"/>
    </source>
</evidence>
<sequence length="504" mass="58159">MFDKYIPNHTCSVTERSARSRQATHEILGLLYKDFVGGVGPTILPMHVADALNKRFQIKLDYWKAYRTLRYARDLVRGTHESGYELLPAYLYMIKRENPGSHTRLEVDENQRFKYLFLAFSASINGFPYMRKVVVVDGTFLQGKYKGTLLTATAQDGNFQIFPIAYAVVDTENDESWVWFFEQLSTVIPDDKALAIISDRHKSIGKAIRTVYPKCSRGICTYHLYKNILVHFRGREAFCLVKKAANAFRLVDFQTTFNQIQALNPALRTYLERADVRLWTRVHFPGDRYNLLTSNIAESMNRVLSQSRKLPIVQLLEVVRSMMTRWFNSRRTDALKLQTTLTRGVEKLLESRVEYSKLLNVQEIDANQVQVIGGGSLHVVNLRDRKCSCRRFDLERLPCTHAIAAAESRKMSPISLCHPYYHRSYLYNSYSTAIMPRDFSLPIPEHVATKVCLPPIPRQQPGRPKKSRIKSILEIAMQKKRLRKQHACGNCNEVGHNRKTCKIE</sequence>
<dbReference type="PROSITE" id="PS50966">
    <property type="entry name" value="ZF_SWIM"/>
    <property type="match status" value="1"/>
</dbReference>
<evidence type="ECO:0000313" key="6">
    <source>
        <dbReference type="EMBL" id="KAL1195103.1"/>
    </source>
</evidence>
<dbReference type="SMART" id="SM00575">
    <property type="entry name" value="ZnF_PMZ"/>
    <property type="match status" value="1"/>
</dbReference>
<dbReference type="InterPro" id="IPR006564">
    <property type="entry name" value="Znf_PMZ"/>
</dbReference>
<dbReference type="PANTHER" id="PTHR31973">
    <property type="entry name" value="POLYPROTEIN, PUTATIVE-RELATED"/>
    <property type="match status" value="1"/>
</dbReference>
<reference evidence="6 7" key="1">
    <citation type="submission" date="2024-04" db="EMBL/GenBank/DDBJ databases">
        <title>Genome assembly C_amara_ONT_v2.</title>
        <authorList>
            <person name="Yant L."/>
            <person name="Moore C."/>
            <person name="Slenker M."/>
        </authorList>
    </citation>
    <scope>NUCLEOTIDE SEQUENCE [LARGE SCALE GENOMIC DNA]</scope>
    <source>
        <tissue evidence="6">Leaf</tissue>
    </source>
</reference>
<dbReference type="Pfam" id="PF04434">
    <property type="entry name" value="SWIM"/>
    <property type="match status" value="1"/>
</dbReference>
<dbReference type="InterPro" id="IPR018289">
    <property type="entry name" value="MULE_transposase_dom"/>
</dbReference>
<dbReference type="AlphaFoldDB" id="A0ABD0ZKA5"/>